<dbReference type="InterPro" id="IPR029454">
    <property type="entry name" value="ODR-4-like"/>
</dbReference>
<evidence type="ECO:0000256" key="7">
    <source>
        <dbReference type="SAM" id="Phobius"/>
    </source>
</evidence>
<evidence type="ECO:0000256" key="3">
    <source>
        <dbReference type="ARBA" id="ARBA00022692"/>
    </source>
</evidence>
<evidence type="ECO:0000256" key="5">
    <source>
        <dbReference type="ARBA" id="ARBA00023136"/>
    </source>
</evidence>
<sequence length="452" mass="51068">MGRTVLAEERLENYIQQLYGEKQECLVGLIIGQLTSQRDYVIHMARTPPPEEEEDKDETGKTKSSMPPLDKTSEHWVVTHAKQVVRMLPGSMDVIGIFAMAPPDMMQKAQAKLRQLIFAIHKALSKAQNLYNRDPPTTDRVLLQICNTTRKLTCRTFDVADHKCTTKPAEWKFSSFLDGWSRVETSLSVNTSIPVPIEKMSSDLEKQIHMGLAPFCDRIWNSLGTIDGQFCDVKRLLDTSSETQKKGKRDKTSANISMKKFNVDLLMQMSSGSTTEPTVTSCGATMLIRGRIVGRAFLPHKATVEDALKAIKTDLIRSLISRCDLLCEDLLQSEEEQDPKILYETPVRIFTKLGSTPLTMCDYIFQDEKLQDVIDRNSELMELHLTDEQVELDFERIPEENELVKPEKRRRTVSGSFTEHKASSQNSVIGVAISGVVAIIGVVVSYLYFQQE</sequence>
<dbReference type="GO" id="GO:0008104">
    <property type="term" value="P:intracellular protein localization"/>
    <property type="evidence" value="ECO:0007669"/>
    <property type="project" value="TreeGrafter"/>
</dbReference>
<accession>A0A1S3KCD8</accession>
<dbReference type="AlphaFoldDB" id="A0A1S3KCD8"/>
<dbReference type="GO" id="GO:0012505">
    <property type="term" value="C:endomembrane system"/>
    <property type="evidence" value="ECO:0007669"/>
    <property type="project" value="TreeGrafter"/>
</dbReference>
<protein>
    <submittedName>
        <fullName evidence="9">Protein odr-4 homolog isoform X1</fullName>
    </submittedName>
</protein>
<dbReference type="OrthoDB" id="21458at2759"/>
<comment type="similarity">
    <text evidence="2">Belongs to the ODR-4 family.</text>
</comment>
<proteinExistence type="inferred from homology"/>
<evidence type="ECO:0000313" key="8">
    <source>
        <dbReference type="Proteomes" id="UP000085678"/>
    </source>
</evidence>
<evidence type="ECO:0000256" key="2">
    <source>
        <dbReference type="ARBA" id="ARBA00010131"/>
    </source>
</evidence>
<name>A0A1S3KCD8_LINAN</name>
<dbReference type="InParanoid" id="A0A1S3KCD8"/>
<dbReference type="GeneID" id="106180745"/>
<reference evidence="9" key="1">
    <citation type="submission" date="2025-08" db="UniProtKB">
        <authorList>
            <consortium name="RefSeq"/>
        </authorList>
    </citation>
    <scope>IDENTIFICATION</scope>
    <source>
        <tissue evidence="9">Gonads</tissue>
    </source>
</reference>
<keyword evidence="5 7" id="KW-0472">Membrane</keyword>
<keyword evidence="3 7" id="KW-0812">Transmembrane</keyword>
<dbReference type="Proteomes" id="UP000085678">
    <property type="component" value="Unplaced"/>
</dbReference>
<dbReference type="OMA" id="FNEPPRR"/>
<keyword evidence="8" id="KW-1185">Reference proteome</keyword>
<dbReference type="PANTHER" id="PTHR33966:SF1">
    <property type="entry name" value="PROTEIN ODR-4 HOMOLOG"/>
    <property type="match status" value="1"/>
</dbReference>
<dbReference type="Pfam" id="PF14778">
    <property type="entry name" value="ODR4-like"/>
    <property type="match status" value="1"/>
</dbReference>
<gene>
    <name evidence="9" type="primary">LOC106180745</name>
</gene>
<evidence type="ECO:0000256" key="1">
    <source>
        <dbReference type="ARBA" id="ARBA00004370"/>
    </source>
</evidence>
<dbReference type="GO" id="GO:0016020">
    <property type="term" value="C:membrane"/>
    <property type="evidence" value="ECO:0007669"/>
    <property type="project" value="UniProtKB-SubCell"/>
</dbReference>
<evidence type="ECO:0000313" key="9">
    <source>
        <dbReference type="RefSeq" id="XP_013420298.1"/>
    </source>
</evidence>
<evidence type="ECO:0000256" key="4">
    <source>
        <dbReference type="ARBA" id="ARBA00022989"/>
    </source>
</evidence>
<dbReference type="STRING" id="7574.A0A1S3KCD8"/>
<evidence type="ECO:0000256" key="6">
    <source>
        <dbReference type="SAM" id="MobiDB-lite"/>
    </source>
</evidence>
<keyword evidence="4 7" id="KW-1133">Transmembrane helix</keyword>
<organism evidence="8 9">
    <name type="scientific">Lingula anatina</name>
    <name type="common">Brachiopod</name>
    <name type="synonym">Lingula unguis</name>
    <dbReference type="NCBI Taxonomy" id="7574"/>
    <lineage>
        <taxon>Eukaryota</taxon>
        <taxon>Metazoa</taxon>
        <taxon>Spiralia</taxon>
        <taxon>Lophotrochozoa</taxon>
        <taxon>Brachiopoda</taxon>
        <taxon>Linguliformea</taxon>
        <taxon>Lingulata</taxon>
        <taxon>Lingulida</taxon>
        <taxon>Linguloidea</taxon>
        <taxon>Lingulidae</taxon>
        <taxon>Lingula</taxon>
    </lineage>
</organism>
<comment type="subcellular location">
    <subcellularLocation>
        <location evidence="1">Membrane</location>
    </subcellularLocation>
</comment>
<dbReference type="KEGG" id="lak:106180745"/>
<feature type="region of interest" description="Disordered" evidence="6">
    <location>
        <begin position="46"/>
        <end position="70"/>
    </location>
</feature>
<dbReference type="PANTHER" id="PTHR33966">
    <property type="entry name" value="PROTEIN ODR-4 HOMOLOG"/>
    <property type="match status" value="1"/>
</dbReference>
<feature type="transmembrane region" description="Helical" evidence="7">
    <location>
        <begin position="428"/>
        <end position="449"/>
    </location>
</feature>
<dbReference type="RefSeq" id="XP_013420298.1">
    <property type="nucleotide sequence ID" value="XM_013564844.1"/>
</dbReference>
<dbReference type="FunCoup" id="A0A1S3KCD8">
    <property type="interactions" value="1536"/>
</dbReference>